<evidence type="ECO:0000313" key="8">
    <source>
        <dbReference type="Proteomes" id="UP000285190"/>
    </source>
</evidence>
<dbReference type="AlphaFoldDB" id="A0A418WZK8"/>
<proteinExistence type="predicted"/>
<dbReference type="EMBL" id="QYUN01000002">
    <property type="protein sequence ID" value="RJG05680.1"/>
    <property type="molecule type" value="Genomic_DNA"/>
</dbReference>
<feature type="domain" description="TMEM205-like" evidence="6">
    <location>
        <begin position="9"/>
        <end position="108"/>
    </location>
</feature>
<gene>
    <name evidence="7" type="ORF">D3870_06295</name>
</gene>
<dbReference type="GO" id="GO:0016020">
    <property type="term" value="C:membrane"/>
    <property type="evidence" value="ECO:0007669"/>
    <property type="project" value="UniProtKB-SubCell"/>
</dbReference>
<dbReference type="OrthoDB" id="5797290at2"/>
<keyword evidence="3 5" id="KW-1133">Transmembrane helix</keyword>
<evidence type="ECO:0000256" key="2">
    <source>
        <dbReference type="ARBA" id="ARBA00022692"/>
    </source>
</evidence>
<dbReference type="Pfam" id="PF13664">
    <property type="entry name" value="DUF4149"/>
    <property type="match status" value="1"/>
</dbReference>
<dbReference type="InterPro" id="IPR025423">
    <property type="entry name" value="TMEM205-like"/>
</dbReference>
<feature type="transmembrane region" description="Helical" evidence="5">
    <location>
        <begin position="49"/>
        <end position="68"/>
    </location>
</feature>
<evidence type="ECO:0000256" key="5">
    <source>
        <dbReference type="SAM" id="Phobius"/>
    </source>
</evidence>
<keyword evidence="4 5" id="KW-0472">Membrane</keyword>
<evidence type="ECO:0000313" key="7">
    <source>
        <dbReference type="EMBL" id="RJG05680.1"/>
    </source>
</evidence>
<comment type="subcellular location">
    <subcellularLocation>
        <location evidence="1">Membrane</location>
    </subcellularLocation>
</comment>
<feature type="transmembrane region" description="Helical" evidence="5">
    <location>
        <begin position="80"/>
        <end position="105"/>
    </location>
</feature>
<reference evidence="7 8" key="1">
    <citation type="submission" date="2018-09" db="EMBL/GenBank/DDBJ databases">
        <authorList>
            <person name="Zhu H."/>
        </authorList>
    </citation>
    <scope>NUCLEOTIDE SEQUENCE [LARGE SCALE GENOMIC DNA]</scope>
    <source>
        <strain evidence="7 8">K2R10-39</strain>
    </source>
</reference>
<evidence type="ECO:0000256" key="1">
    <source>
        <dbReference type="ARBA" id="ARBA00004370"/>
    </source>
</evidence>
<sequence length="149" mass="16017">MFWARTRLLIVTLWVGSLWTVGYLVAPTLFSTLPDRVLAGSIAGSLFRIEAWLSVACTVILLISVRWGGSNPNFTPTKPWIGLVLGMLACTLVGYFALQPFMAALREAAGPGGVMSSDARMQFGILHGISSGIYLMQSLLGVALVLKSK</sequence>
<dbReference type="RefSeq" id="WP_119737586.1">
    <property type="nucleotide sequence ID" value="NZ_QYUN01000002.1"/>
</dbReference>
<keyword evidence="8" id="KW-1185">Reference proteome</keyword>
<comment type="caution">
    <text evidence="7">The sequence shown here is derived from an EMBL/GenBank/DDBJ whole genome shotgun (WGS) entry which is preliminary data.</text>
</comment>
<evidence type="ECO:0000256" key="3">
    <source>
        <dbReference type="ARBA" id="ARBA00022989"/>
    </source>
</evidence>
<name>A0A418WZK8_9BURK</name>
<dbReference type="Proteomes" id="UP000285190">
    <property type="component" value="Unassembled WGS sequence"/>
</dbReference>
<evidence type="ECO:0000256" key="4">
    <source>
        <dbReference type="ARBA" id="ARBA00023136"/>
    </source>
</evidence>
<organism evidence="7 8">
    <name type="scientific">Noviherbaspirillum cavernae</name>
    <dbReference type="NCBI Taxonomy" id="2320862"/>
    <lineage>
        <taxon>Bacteria</taxon>
        <taxon>Pseudomonadati</taxon>
        <taxon>Pseudomonadota</taxon>
        <taxon>Betaproteobacteria</taxon>
        <taxon>Burkholderiales</taxon>
        <taxon>Oxalobacteraceae</taxon>
        <taxon>Noviherbaspirillum</taxon>
    </lineage>
</organism>
<protein>
    <submittedName>
        <fullName evidence="7">DUF4149 domain-containing protein</fullName>
    </submittedName>
</protein>
<keyword evidence="2 5" id="KW-0812">Transmembrane</keyword>
<feature type="transmembrane region" description="Helical" evidence="5">
    <location>
        <begin position="125"/>
        <end position="146"/>
    </location>
</feature>
<evidence type="ECO:0000259" key="6">
    <source>
        <dbReference type="Pfam" id="PF13664"/>
    </source>
</evidence>
<accession>A0A418WZK8</accession>